<dbReference type="OMA" id="HEHGEVG"/>
<reference evidence="2 3" key="2">
    <citation type="journal article" date="2012" name="Proc. Natl. Acad. Sci. U.S.A.">
        <title>Antigenic diversity is generated by distinct evolutionary mechanisms in African trypanosome species.</title>
        <authorList>
            <person name="Jackson A.P."/>
            <person name="Berry A."/>
            <person name="Aslett M."/>
            <person name="Allison H.C."/>
            <person name="Burton P."/>
            <person name="Vavrova-Anderson J."/>
            <person name="Brown R."/>
            <person name="Browne H."/>
            <person name="Corton N."/>
            <person name="Hauser H."/>
            <person name="Gamble J."/>
            <person name="Gilderthorp R."/>
            <person name="Marcello L."/>
            <person name="McQuillan J."/>
            <person name="Otto T.D."/>
            <person name="Quail M.A."/>
            <person name="Sanders M.J."/>
            <person name="van Tonder A."/>
            <person name="Ginger M.L."/>
            <person name="Field M.C."/>
            <person name="Barry J.D."/>
            <person name="Hertz-Fowler C."/>
            <person name="Berriman M."/>
        </authorList>
    </citation>
    <scope>NUCLEOTIDE SEQUENCE [LARGE SCALE GENOMIC DNA]</scope>
    <source>
        <strain evidence="2 3">IL3000</strain>
    </source>
</reference>
<feature type="compositionally biased region" description="Polar residues" evidence="1">
    <location>
        <begin position="503"/>
        <end position="513"/>
    </location>
</feature>
<keyword evidence="3" id="KW-1185">Reference proteome</keyword>
<comment type="caution">
    <text evidence="2">The sequence shown here is derived from an EMBL/GenBank/DDBJ whole genome shotgun (WGS) entry which is preliminary data.</text>
</comment>
<gene>
    <name evidence="2" type="ORF">TCIL3000_0_25040</name>
</gene>
<dbReference type="Proteomes" id="UP000000702">
    <property type="component" value="Unassembled WGS sequence"/>
</dbReference>
<name>F9WK59_TRYCI</name>
<feature type="compositionally biased region" description="Low complexity" evidence="1">
    <location>
        <begin position="514"/>
        <end position="536"/>
    </location>
</feature>
<protein>
    <submittedName>
        <fullName evidence="2">WGS project CAEQ00000000 data, annotated contig 989</fullName>
    </submittedName>
</protein>
<accession>F9WK59</accession>
<dbReference type="VEuPathDB" id="TriTrypDB:TcIL3000_0_25040"/>
<proteinExistence type="predicted"/>
<evidence type="ECO:0000256" key="1">
    <source>
        <dbReference type="SAM" id="MobiDB-lite"/>
    </source>
</evidence>
<dbReference type="EMBL" id="CAEQ01002813">
    <property type="protein sequence ID" value="CCD17720.1"/>
    <property type="molecule type" value="Genomic_DNA"/>
</dbReference>
<dbReference type="Gene3D" id="3.30.420.580">
    <property type="match status" value="1"/>
</dbReference>
<reference evidence="3" key="1">
    <citation type="submission" date="2011-07" db="EMBL/GenBank/DDBJ databases">
        <title>Divergent evolution of antigenic variation in African trypanosomes.</title>
        <authorList>
            <person name="Jackson A.P."/>
            <person name="Berry A."/>
            <person name="Allison H.C."/>
            <person name="Burton P."/>
            <person name="Anderson J."/>
            <person name="Aslett M."/>
            <person name="Brown R."/>
            <person name="Corton N."/>
            <person name="Harris D."/>
            <person name="Hauser H."/>
            <person name="Gamble J."/>
            <person name="Gilderthorp R."/>
            <person name="McQuillan J."/>
            <person name="Quail M.A."/>
            <person name="Sanders M."/>
            <person name="Van Tonder A."/>
            <person name="Ginger M.L."/>
            <person name="Donelson J.E."/>
            <person name="Field M.C."/>
            <person name="Barry J.D."/>
            <person name="Berriman M."/>
            <person name="Hertz-Fowler C."/>
        </authorList>
    </citation>
    <scope>NUCLEOTIDE SEQUENCE [LARGE SCALE GENOMIC DNA]</scope>
    <source>
        <strain evidence="3">IL3000</strain>
    </source>
</reference>
<evidence type="ECO:0000313" key="2">
    <source>
        <dbReference type="EMBL" id="CCD17720.1"/>
    </source>
</evidence>
<sequence length="601" mass="65120">MHCQMKHNGMKGNTNCHLFVPLNKCHLAFRVIFLPSLTLLKETTDITPVEVRCRDLRRMQSSRSYNIPSCGALGNSCLPDTPPSFLFPFLVSFFCSSSLIDSGGSELSENRSCTEGVRSVNCTSCRWMAGTSCAEIRLRCRGAPDEGEGRQIVVVLGELATYLCWPGDIRPFAEEKPIPADLLGGAPTTDGQPVTETNKTRRQETSYLFLVSRLRRHLSDRNTILILPSHSSKEYRESVVVFCFEKLQVRTIIVLSDLVADSFGAGCRRALVLHASPSMISVGCVESGVTVRHKAVTYGSKISFLNDEVGNEEKDGLAQPQLVMETNEGSVAFRSGSNSSGAAEDLLKHLSAVESDCLGSSSPDTANEVDLLDEAYRDALVYLVGEDAYHRVVSLIQSDAVIDRGALPALKRSRVEGGDNSEASLSGVNGTISAAGSGLMTECKGREVEREEGALSRAISYVADGEPLPVIVAGEVFRVAPLLSKFIEDAVRTCRVQRESCAKQRSTTSTDEPLSSSTSLENTSTNSCTSSSSESSQPTLCDRNIPLQLQPLPIKELPWELALLGGSLVSQLSLLELCKLRISKDDALSSRGSVVHWRSVA</sequence>
<evidence type="ECO:0000313" key="3">
    <source>
        <dbReference type="Proteomes" id="UP000000702"/>
    </source>
</evidence>
<organism evidence="2 3">
    <name type="scientific">Trypanosoma congolense (strain IL3000)</name>
    <dbReference type="NCBI Taxonomy" id="1068625"/>
    <lineage>
        <taxon>Eukaryota</taxon>
        <taxon>Discoba</taxon>
        <taxon>Euglenozoa</taxon>
        <taxon>Kinetoplastea</taxon>
        <taxon>Metakinetoplastina</taxon>
        <taxon>Trypanosomatida</taxon>
        <taxon>Trypanosomatidae</taxon>
        <taxon>Trypanosoma</taxon>
        <taxon>Nannomonas</taxon>
    </lineage>
</organism>
<feature type="region of interest" description="Disordered" evidence="1">
    <location>
        <begin position="501"/>
        <end position="539"/>
    </location>
</feature>
<dbReference type="AlphaFoldDB" id="F9WK59"/>
<dbReference type="Gene3D" id="3.30.420.40">
    <property type="match status" value="1"/>
</dbReference>